<dbReference type="PROSITE" id="PS51257">
    <property type="entry name" value="PROKAR_LIPOPROTEIN"/>
    <property type="match status" value="1"/>
</dbReference>
<name>A0A127JTZ6_9BURK</name>
<evidence type="ECO:0000313" key="4">
    <source>
        <dbReference type="Proteomes" id="UP000070433"/>
    </source>
</evidence>
<gene>
    <name evidence="3" type="ORF">UC35_11825</name>
</gene>
<dbReference type="Proteomes" id="UP000070433">
    <property type="component" value="Chromosome"/>
</dbReference>
<keyword evidence="4" id="KW-1185">Reference proteome</keyword>
<dbReference type="Pfam" id="PF03886">
    <property type="entry name" value="ABC_trans_aux"/>
    <property type="match status" value="1"/>
</dbReference>
<feature type="signal peptide" evidence="1">
    <location>
        <begin position="1"/>
        <end position="29"/>
    </location>
</feature>
<dbReference type="SUPFAM" id="SSF159594">
    <property type="entry name" value="XCC0632-like"/>
    <property type="match status" value="1"/>
</dbReference>
<feature type="domain" description="ABC-type transport auxiliary lipoprotein component" evidence="2">
    <location>
        <begin position="44"/>
        <end position="196"/>
    </location>
</feature>
<proteinExistence type="predicted"/>
<feature type="chain" id="PRO_5007449753" description="ABC-type transport auxiliary lipoprotein component domain-containing protein" evidence="1">
    <location>
        <begin position="30"/>
        <end position="206"/>
    </location>
</feature>
<dbReference type="Gene3D" id="3.40.50.10610">
    <property type="entry name" value="ABC-type transport auxiliary lipoprotein component"/>
    <property type="match status" value="1"/>
</dbReference>
<reference evidence="3 4" key="1">
    <citation type="journal article" date="2014" name="Int. J. Syst. Evol. Microbiol.">
        <title>Ramlibacter solisilvae sp. nov., isolated from forest soil, and emended description of the genus Ramlibacter.</title>
        <authorList>
            <person name="Lee H.J."/>
            <person name="Lee S.H."/>
            <person name="Lee S.S."/>
            <person name="Lee J.S."/>
            <person name="Kim Y."/>
            <person name="Kim S.C."/>
            <person name="Jeon C.O."/>
        </authorList>
    </citation>
    <scope>NUCLEOTIDE SEQUENCE [LARGE SCALE GENOMIC DNA]</scope>
    <source>
        <strain evidence="3 4">5-10</strain>
    </source>
</reference>
<sequence length="206" mass="22215">MTRGPAVRTGLALCAAALAAGCSSLLAPAAEAPLAIAMLDTLPQDIPRASCRAPLVRVERPESRPAYDTTRMAYTQQPHQIAYFSSNEWAERPAQMLHPLLVRALEATGCIRVIVPPDGGPASYILRTEVIELTQDFSEEPPKARLALRVRWLDAVSGNLLATREIAQREPMRQKTPGAGVQAANEASAKVLRDVARFALDMAGAH</sequence>
<evidence type="ECO:0000256" key="1">
    <source>
        <dbReference type="SAM" id="SignalP"/>
    </source>
</evidence>
<organism evidence="3 4">
    <name type="scientific">Ramlibacter tataouinensis</name>
    <dbReference type="NCBI Taxonomy" id="94132"/>
    <lineage>
        <taxon>Bacteria</taxon>
        <taxon>Pseudomonadati</taxon>
        <taxon>Pseudomonadota</taxon>
        <taxon>Betaproteobacteria</taxon>
        <taxon>Burkholderiales</taxon>
        <taxon>Comamonadaceae</taxon>
        <taxon>Ramlibacter</taxon>
    </lineage>
</organism>
<dbReference type="OrthoDB" id="5624722at2"/>
<keyword evidence="1" id="KW-0732">Signal</keyword>
<protein>
    <recommendedName>
        <fullName evidence="2">ABC-type transport auxiliary lipoprotein component domain-containing protein</fullName>
    </recommendedName>
</protein>
<dbReference type="EMBL" id="CP010951">
    <property type="protein sequence ID" value="AMO23461.1"/>
    <property type="molecule type" value="Genomic_DNA"/>
</dbReference>
<dbReference type="RefSeq" id="WP_082793074.1">
    <property type="nucleotide sequence ID" value="NZ_CP010951.1"/>
</dbReference>
<dbReference type="InterPro" id="IPR005586">
    <property type="entry name" value="ABC_trans_aux"/>
</dbReference>
<evidence type="ECO:0000259" key="2">
    <source>
        <dbReference type="Pfam" id="PF03886"/>
    </source>
</evidence>
<evidence type="ECO:0000313" key="3">
    <source>
        <dbReference type="EMBL" id="AMO23461.1"/>
    </source>
</evidence>
<dbReference type="AlphaFoldDB" id="A0A127JTZ6"/>
<accession>A0A127JTZ6</accession>